<name>A0A2P2E0X4_9LEPT</name>
<evidence type="ECO:0000313" key="2">
    <source>
        <dbReference type="Proteomes" id="UP000245133"/>
    </source>
</evidence>
<sequence length="342" mass="39081">MTQMKMPLYILFLSCIVIVNCREKSVNIPTNPYASWSLSDPGLQRRSLNFPLGEEWNLRVQDLDDVHQNTIISLNEIDGISERPIASPQAADFSRKLFAIRKSFPDKVNQQLDQYLMGIYFVKNLGSSGVTGIIRYNQEPIGGIVFLDTSLLSKKANEWASYKDRSVFQLKDGEDLYVKIEEDEQNNIENALAFILLHEFGHIISVVDKIAPDTSLMKRDFRGFPFYKGFWLSEVESEYDANIHKKSEIKFYAKGSIPLDPDGLDIYSELEDTPFVTLYASTNADDSFSEAYASYVHVVLQKKPYEVYFKKGQDTKLIFKNGITRSDAENQVEVLNKLFGIK</sequence>
<organism evidence="1 2">
    <name type="scientific">Leptospira ryugenii</name>
    <dbReference type="NCBI Taxonomy" id="1917863"/>
    <lineage>
        <taxon>Bacteria</taxon>
        <taxon>Pseudomonadati</taxon>
        <taxon>Spirochaetota</taxon>
        <taxon>Spirochaetia</taxon>
        <taxon>Leptospirales</taxon>
        <taxon>Leptospiraceae</taxon>
        <taxon>Leptospira</taxon>
    </lineage>
</organism>
<protein>
    <submittedName>
        <fullName evidence="1">Uncharacterized protein</fullName>
    </submittedName>
</protein>
<keyword evidence="2" id="KW-1185">Reference proteome</keyword>
<proteinExistence type="predicted"/>
<gene>
    <name evidence="1" type="ORF">LPTSP4_20590</name>
</gene>
<reference evidence="1 2" key="1">
    <citation type="submission" date="2018-02" db="EMBL/GenBank/DDBJ databases">
        <title>Novel Leptospira species isolated from soil and water in Japan.</title>
        <authorList>
            <person name="Nakao R."/>
            <person name="Masuzawa T."/>
        </authorList>
    </citation>
    <scope>NUCLEOTIDE SEQUENCE [LARGE SCALE GENOMIC DNA]</scope>
    <source>
        <strain evidence="1 2">YH101</strain>
    </source>
</reference>
<dbReference type="Proteomes" id="UP000245133">
    <property type="component" value="Unassembled WGS sequence"/>
</dbReference>
<dbReference type="AlphaFoldDB" id="A0A2P2E0X4"/>
<accession>A0A2P2E0X4</accession>
<comment type="caution">
    <text evidence="1">The sequence shown here is derived from an EMBL/GenBank/DDBJ whole genome shotgun (WGS) entry which is preliminary data.</text>
</comment>
<evidence type="ECO:0000313" key="1">
    <source>
        <dbReference type="EMBL" id="GBF50533.1"/>
    </source>
</evidence>
<dbReference type="EMBL" id="BFBB01000005">
    <property type="protein sequence ID" value="GBF50533.1"/>
    <property type="molecule type" value="Genomic_DNA"/>
</dbReference>